<evidence type="ECO:0000256" key="5">
    <source>
        <dbReference type="ARBA" id="ARBA00022723"/>
    </source>
</evidence>
<evidence type="ECO:0000256" key="6">
    <source>
        <dbReference type="ARBA" id="ARBA00023004"/>
    </source>
</evidence>
<dbReference type="PANTHER" id="PTHR43409">
    <property type="entry name" value="ANAEROBIC MAGNESIUM-PROTOPORPHYRIN IX MONOMETHYL ESTER CYCLASE-RELATED"/>
    <property type="match status" value="1"/>
</dbReference>
<keyword evidence="3" id="KW-0808">Transferase</keyword>
<dbReference type="CDD" id="cd02068">
    <property type="entry name" value="radical_SAM_B12_BD"/>
    <property type="match status" value="1"/>
</dbReference>
<dbReference type="InterPro" id="IPR006638">
    <property type="entry name" value="Elp3/MiaA/NifB-like_rSAM"/>
</dbReference>
<evidence type="ECO:0000256" key="2">
    <source>
        <dbReference type="ARBA" id="ARBA00022603"/>
    </source>
</evidence>
<dbReference type="SFLD" id="SFLDS00029">
    <property type="entry name" value="Radical_SAM"/>
    <property type="match status" value="1"/>
</dbReference>
<dbReference type="InterPro" id="IPR007197">
    <property type="entry name" value="rSAM"/>
</dbReference>
<dbReference type="PROSITE" id="PS51918">
    <property type="entry name" value="RADICAL_SAM"/>
    <property type="match status" value="1"/>
</dbReference>
<dbReference type="PROSITE" id="PS51332">
    <property type="entry name" value="B12_BINDING"/>
    <property type="match status" value="1"/>
</dbReference>
<evidence type="ECO:0000313" key="11">
    <source>
        <dbReference type="Proteomes" id="UP001404104"/>
    </source>
</evidence>
<dbReference type="Pfam" id="PF02310">
    <property type="entry name" value="B12-binding"/>
    <property type="match status" value="1"/>
</dbReference>
<dbReference type="SFLD" id="SFLDG01123">
    <property type="entry name" value="methyltransferase_(Class_B)"/>
    <property type="match status" value="1"/>
</dbReference>
<dbReference type="Gene3D" id="3.80.30.20">
    <property type="entry name" value="tm_1862 like domain"/>
    <property type="match status" value="1"/>
</dbReference>
<keyword evidence="7" id="KW-0411">Iron-sulfur</keyword>
<dbReference type="InterPro" id="IPR051198">
    <property type="entry name" value="BchE-like"/>
</dbReference>
<dbReference type="PANTHER" id="PTHR43409:SF7">
    <property type="entry name" value="BLL1977 PROTEIN"/>
    <property type="match status" value="1"/>
</dbReference>
<organism evidence="10 11">
    <name type="scientific">Sphingomonas qilianensis</name>
    <dbReference type="NCBI Taxonomy" id="1736690"/>
    <lineage>
        <taxon>Bacteria</taxon>
        <taxon>Pseudomonadati</taxon>
        <taxon>Pseudomonadota</taxon>
        <taxon>Alphaproteobacteria</taxon>
        <taxon>Sphingomonadales</taxon>
        <taxon>Sphingomonadaceae</taxon>
        <taxon>Sphingomonas</taxon>
    </lineage>
</organism>
<name>A0ABU9XVK3_9SPHN</name>
<accession>A0ABU9XVK3</accession>
<dbReference type="Gene3D" id="3.40.50.280">
    <property type="entry name" value="Cobalamin-binding domain"/>
    <property type="match status" value="1"/>
</dbReference>
<evidence type="ECO:0000259" key="9">
    <source>
        <dbReference type="PROSITE" id="PS51918"/>
    </source>
</evidence>
<protein>
    <submittedName>
        <fullName evidence="10">Radical SAM protein</fullName>
    </submittedName>
</protein>
<evidence type="ECO:0000313" key="10">
    <source>
        <dbReference type="EMBL" id="MEN2787549.1"/>
    </source>
</evidence>
<dbReference type="CDD" id="cd01335">
    <property type="entry name" value="Radical_SAM"/>
    <property type="match status" value="1"/>
</dbReference>
<evidence type="ECO:0000256" key="4">
    <source>
        <dbReference type="ARBA" id="ARBA00022691"/>
    </source>
</evidence>
<dbReference type="InterPro" id="IPR034466">
    <property type="entry name" value="Methyltransferase_Class_B"/>
</dbReference>
<comment type="cofactor">
    <cofactor evidence="1">
        <name>[4Fe-4S] cluster</name>
        <dbReference type="ChEBI" id="CHEBI:49883"/>
    </cofactor>
</comment>
<dbReference type="InterPro" id="IPR058240">
    <property type="entry name" value="rSAM_sf"/>
</dbReference>
<evidence type="ECO:0000256" key="1">
    <source>
        <dbReference type="ARBA" id="ARBA00001966"/>
    </source>
</evidence>
<keyword evidence="5" id="KW-0479">Metal-binding</keyword>
<proteinExistence type="predicted"/>
<evidence type="ECO:0000256" key="7">
    <source>
        <dbReference type="ARBA" id="ARBA00023014"/>
    </source>
</evidence>
<dbReference type="EMBL" id="JBDIMF010000006">
    <property type="protein sequence ID" value="MEN2787549.1"/>
    <property type="molecule type" value="Genomic_DNA"/>
</dbReference>
<dbReference type="SFLD" id="SFLDG01082">
    <property type="entry name" value="B12-binding_domain_containing"/>
    <property type="match status" value="1"/>
</dbReference>
<dbReference type="SUPFAM" id="SSF102114">
    <property type="entry name" value="Radical SAM enzymes"/>
    <property type="match status" value="1"/>
</dbReference>
<keyword evidence="4" id="KW-0949">S-adenosyl-L-methionine</keyword>
<dbReference type="RefSeq" id="WP_345865755.1">
    <property type="nucleotide sequence ID" value="NZ_JBDIMF010000006.1"/>
</dbReference>
<keyword evidence="11" id="KW-1185">Reference proteome</keyword>
<feature type="domain" description="B12-binding" evidence="8">
    <location>
        <begin position="10"/>
        <end position="153"/>
    </location>
</feature>
<keyword evidence="2" id="KW-0489">Methyltransferase</keyword>
<dbReference type="Proteomes" id="UP001404104">
    <property type="component" value="Unassembled WGS sequence"/>
</dbReference>
<dbReference type="InterPro" id="IPR023404">
    <property type="entry name" value="rSAM_horseshoe"/>
</dbReference>
<reference evidence="10 11" key="1">
    <citation type="submission" date="2024-05" db="EMBL/GenBank/DDBJ databases">
        <authorList>
            <person name="Liu Q."/>
            <person name="Xin Y.-H."/>
        </authorList>
    </citation>
    <scope>NUCLEOTIDE SEQUENCE [LARGE SCALE GENOMIC DNA]</scope>
    <source>
        <strain evidence="10 11">CGMCC 1.15349</strain>
    </source>
</reference>
<dbReference type="SMART" id="SM00729">
    <property type="entry name" value="Elp3"/>
    <property type="match status" value="1"/>
</dbReference>
<dbReference type="InterPro" id="IPR006158">
    <property type="entry name" value="Cobalamin-bd"/>
</dbReference>
<keyword evidence="6" id="KW-0408">Iron</keyword>
<comment type="caution">
    <text evidence="10">The sequence shown here is derived from an EMBL/GenBank/DDBJ whole genome shotgun (WGS) entry which is preliminary data.</text>
</comment>
<feature type="domain" description="Radical SAM core" evidence="9">
    <location>
        <begin position="192"/>
        <end position="420"/>
    </location>
</feature>
<sequence>MRVLFVDNLLFEGTAQAPAFDLQPHLGLMSLVAVARQHGHDASIFDPKFAVASGELSWDPGLYEHAARLIVRRGPDVVGFTALGCNFHCVVQIASALRGLRPDLPIVLGGPHATILDREILEAFPIFSAIARHEAETTLVLVLDALGTGRMADVPGISWRRADGAVVRNPGTPTIDELDELPVPAFDCHEAMAASPTMRVEAGRGCPFSCTFCSTAPFFGRSYRLKSADRIVAELDLLHDRYGASDFKLNHDLFTVNRRKVLAFCEAASDRAYSWSCSARVDCVDRELLEAMAGAGCRSIYFGIETGSARMQELSRKRLGLDLVAPTLDVTAMLGLQTTTSFIIGYPEETCDDRAATITLAGQLHRRLLNTSQLHVLSPEPGTALLARYGDTLRFDGSRCGFNLPRFTASDDILIAQNPKLFVTHYYYPTCVDHRVNVTATALWQQLSTIRKNGFNYLLDRCGGNLDRLLARATDWWLAQAKPNATPAAGALADWAIATFGDAAPIVSMLRHSFAAQACPSGCTPLPRGLGSIAGPALADGVSILRDCHDPSSLGFQLEAESNVDLAHLVVLRATGRQGATTYQVDRLTADLLIAAADPSGSSMLGLLDPQDLAQLQGLGIVVCAEGHAVTA</sequence>
<evidence type="ECO:0000256" key="3">
    <source>
        <dbReference type="ARBA" id="ARBA00022679"/>
    </source>
</evidence>
<gene>
    <name evidence="10" type="ORF">ABC969_14110</name>
</gene>
<evidence type="ECO:0000259" key="8">
    <source>
        <dbReference type="PROSITE" id="PS51332"/>
    </source>
</evidence>
<dbReference type="Pfam" id="PF04055">
    <property type="entry name" value="Radical_SAM"/>
    <property type="match status" value="1"/>
</dbReference>